<dbReference type="AlphaFoldDB" id="A0A819QY15"/>
<dbReference type="EMBL" id="CAJOBF010002477">
    <property type="protein sequence ID" value="CAF4036784.1"/>
    <property type="molecule type" value="Genomic_DNA"/>
</dbReference>
<evidence type="ECO:0000313" key="1">
    <source>
        <dbReference type="EMBL" id="CAF2107637.1"/>
    </source>
</evidence>
<reference evidence="2" key="1">
    <citation type="submission" date="2021-02" db="EMBL/GenBank/DDBJ databases">
        <authorList>
            <person name="Nowell W R."/>
        </authorList>
    </citation>
    <scope>NUCLEOTIDE SEQUENCE</scope>
</reference>
<dbReference type="EMBL" id="CAJNRG010008834">
    <property type="protein sequence ID" value="CAF2107637.1"/>
    <property type="molecule type" value="Genomic_DNA"/>
</dbReference>
<name>A0A819QY15_9BILA</name>
<gene>
    <name evidence="2" type="ORF">UXM345_LOCUS18347</name>
    <name evidence="1" type="ORF">XDN619_LOCUS20102</name>
</gene>
<evidence type="ECO:0000313" key="2">
    <source>
        <dbReference type="EMBL" id="CAF4036784.1"/>
    </source>
</evidence>
<organism evidence="2 3">
    <name type="scientific">Rotaria magnacalcarata</name>
    <dbReference type="NCBI Taxonomy" id="392030"/>
    <lineage>
        <taxon>Eukaryota</taxon>
        <taxon>Metazoa</taxon>
        <taxon>Spiralia</taxon>
        <taxon>Gnathifera</taxon>
        <taxon>Rotifera</taxon>
        <taxon>Eurotatoria</taxon>
        <taxon>Bdelloidea</taxon>
        <taxon>Philodinida</taxon>
        <taxon>Philodinidae</taxon>
        <taxon>Rotaria</taxon>
    </lineage>
</organism>
<proteinExistence type="predicted"/>
<sequence>MENISKNESLFEVISSIRDTVNIASKKVTNVTYENTFRIIYDLDEKLYDACINEFQEKNKNDTAKEFIEKAKLQSLIKKEDIFPINLIQTEIDELTELINIEGINKEDKKHTKARIKNLEIAKESIRPRRLSENAILNSDFAHKDKSGVFGEKLLSHCKYVEYELSESNTLRLRVLHPDKEEHITGADLVYEQYDMENELVRVLFLQYKTWGDNGVIYQSNTNLLEQLEKMNSIICKQNLCAENINATGIDKFRFPCCTGFLRPTDKQQYDSKTILSSGYIIPACHAIELLKTDKKIEKKAIKSKVVNHIIFEELFAHNLIGSKWFSVKFIEKYYEALNIIQPKDKILVYAREFINEKECIDKDFASLAQ</sequence>
<accession>A0A819QY15</accession>
<protein>
    <submittedName>
        <fullName evidence="2">Uncharacterized protein</fullName>
    </submittedName>
</protein>
<dbReference type="Proteomes" id="UP000663842">
    <property type="component" value="Unassembled WGS sequence"/>
</dbReference>
<dbReference type="Proteomes" id="UP000663887">
    <property type="component" value="Unassembled WGS sequence"/>
</dbReference>
<comment type="caution">
    <text evidence="2">The sequence shown here is derived from an EMBL/GenBank/DDBJ whole genome shotgun (WGS) entry which is preliminary data.</text>
</comment>
<evidence type="ECO:0000313" key="3">
    <source>
        <dbReference type="Proteomes" id="UP000663842"/>
    </source>
</evidence>